<gene>
    <name evidence="1" type="ORF">K7C98_15730</name>
</gene>
<dbReference type="Gene3D" id="1.20.120.450">
    <property type="entry name" value="dinb family like domain"/>
    <property type="match status" value="1"/>
</dbReference>
<evidence type="ECO:0000313" key="2">
    <source>
        <dbReference type="Proteomes" id="UP001139031"/>
    </source>
</evidence>
<dbReference type="EMBL" id="JAIRAU010000019">
    <property type="protein sequence ID" value="MBZ5710712.1"/>
    <property type="molecule type" value="Genomic_DNA"/>
</dbReference>
<dbReference type="PANTHER" id="PTHR36922">
    <property type="entry name" value="BLL2446 PROTEIN"/>
    <property type="match status" value="1"/>
</dbReference>
<organism evidence="1 2">
    <name type="scientific">Nannocystis pusilla</name>
    <dbReference type="NCBI Taxonomy" id="889268"/>
    <lineage>
        <taxon>Bacteria</taxon>
        <taxon>Pseudomonadati</taxon>
        <taxon>Myxococcota</taxon>
        <taxon>Polyangia</taxon>
        <taxon>Nannocystales</taxon>
        <taxon>Nannocystaceae</taxon>
        <taxon>Nannocystis</taxon>
    </lineage>
</organism>
<evidence type="ECO:0000313" key="1">
    <source>
        <dbReference type="EMBL" id="MBZ5710712.1"/>
    </source>
</evidence>
<keyword evidence="2" id="KW-1185">Reference proteome</keyword>
<dbReference type="Proteomes" id="UP001139031">
    <property type="component" value="Unassembled WGS sequence"/>
</dbReference>
<dbReference type="RefSeq" id="WP_224192482.1">
    <property type="nucleotide sequence ID" value="NZ_JAIRAU010000019.1"/>
</dbReference>
<proteinExistence type="predicted"/>
<dbReference type="Pfam" id="PF09351">
    <property type="entry name" value="DUF1993"/>
    <property type="match status" value="1"/>
</dbReference>
<dbReference type="InterPro" id="IPR018531">
    <property type="entry name" value="DUF1993"/>
</dbReference>
<name>A0ABS7TR42_9BACT</name>
<comment type="caution">
    <text evidence="1">The sequence shown here is derived from an EMBL/GenBank/DDBJ whole genome shotgun (WGS) entry which is preliminary data.</text>
</comment>
<sequence>MRPARPTPGDPLTRQVQFVCFQAIDAIAHLTGQPQPPLETPDETLEQLQRRIAATIAALRDVSPDALADAADRPVRRVLGDQFMLEMTGFQYLRDFSLPNFYFHLVTTYAILRNHGVDLGRPTT</sequence>
<accession>A0ABS7TR42</accession>
<protein>
    <submittedName>
        <fullName evidence="1">DUF1993 domain-containing protein</fullName>
    </submittedName>
</protein>
<dbReference type="InterPro" id="IPR034660">
    <property type="entry name" value="DinB/YfiT-like"/>
</dbReference>
<dbReference type="PANTHER" id="PTHR36922:SF1">
    <property type="entry name" value="DUF1993 DOMAIN-CONTAINING PROTEIN"/>
    <property type="match status" value="1"/>
</dbReference>
<reference evidence="1" key="1">
    <citation type="submission" date="2021-08" db="EMBL/GenBank/DDBJ databases">
        <authorList>
            <person name="Stevens D.C."/>
        </authorList>
    </citation>
    <scope>NUCLEOTIDE SEQUENCE</scope>
    <source>
        <strain evidence="1">DSM 53165</strain>
    </source>
</reference>
<dbReference type="SUPFAM" id="SSF109854">
    <property type="entry name" value="DinB/YfiT-like putative metalloenzymes"/>
    <property type="match status" value="1"/>
</dbReference>